<proteinExistence type="inferred from homology"/>
<dbReference type="AlphaFoldDB" id="A0A5C3QLB1"/>
<protein>
    <recommendedName>
        <fullName evidence="5">DASH complex subunit SPC19</fullName>
    </recommendedName>
    <alternativeName>
        <fullName evidence="12">Outer kinetochore protein SPC19</fullName>
    </alternativeName>
</protein>
<keyword evidence="9" id="KW-0206">Cytoskeleton</keyword>
<dbReference type="GO" id="GO:0008608">
    <property type="term" value="P:attachment of spindle microtubules to kinetochore"/>
    <property type="evidence" value="ECO:0007669"/>
    <property type="project" value="InterPro"/>
</dbReference>
<keyword evidence="8" id="KW-0995">Kinetochore</keyword>
<accession>A0A5C3QLB1</accession>
<keyword evidence="11" id="KW-0137">Centromere</keyword>
<dbReference type="STRING" id="1884261.A0A5C3QLB1"/>
<dbReference type="InterPro" id="IPR013251">
    <property type="entry name" value="DASH_Spc19"/>
</dbReference>
<evidence type="ECO:0000313" key="15">
    <source>
        <dbReference type="Proteomes" id="UP000305067"/>
    </source>
</evidence>
<name>A0A5C3QLB1_9AGAR</name>
<evidence type="ECO:0000256" key="11">
    <source>
        <dbReference type="ARBA" id="ARBA00023328"/>
    </source>
</evidence>
<keyword evidence="15" id="KW-1185">Reference proteome</keyword>
<evidence type="ECO:0000256" key="1">
    <source>
        <dbReference type="ARBA" id="ARBA00004123"/>
    </source>
</evidence>
<comment type="subcellular location">
    <subcellularLocation>
        <location evidence="3">Chromosome</location>
        <location evidence="3">Centromere</location>
        <location evidence="3">Kinetochore</location>
    </subcellularLocation>
    <subcellularLocation>
        <location evidence="2">Cytoplasm</location>
        <location evidence="2">Cytoskeleton</location>
        <location evidence="2">Spindle</location>
    </subcellularLocation>
    <subcellularLocation>
        <location evidence="1">Nucleus</location>
    </subcellularLocation>
</comment>
<dbReference type="EMBL" id="ML178823">
    <property type="protein sequence ID" value="TFL02128.1"/>
    <property type="molecule type" value="Genomic_DNA"/>
</dbReference>
<dbReference type="PANTHER" id="PTHR28262:SF1">
    <property type="entry name" value="DASH COMPLEX SUBUNIT SPC19"/>
    <property type="match status" value="1"/>
</dbReference>
<evidence type="ECO:0000256" key="12">
    <source>
        <dbReference type="ARBA" id="ARBA00032583"/>
    </source>
</evidence>
<dbReference type="GO" id="GO:0042729">
    <property type="term" value="C:DASH complex"/>
    <property type="evidence" value="ECO:0007669"/>
    <property type="project" value="InterPro"/>
</dbReference>
<evidence type="ECO:0000256" key="13">
    <source>
        <dbReference type="SAM" id="MobiDB-lite"/>
    </source>
</evidence>
<evidence type="ECO:0000256" key="3">
    <source>
        <dbReference type="ARBA" id="ARBA00004629"/>
    </source>
</evidence>
<feature type="compositionally biased region" description="Polar residues" evidence="13">
    <location>
        <begin position="131"/>
        <end position="146"/>
    </location>
</feature>
<dbReference type="Pfam" id="PF08287">
    <property type="entry name" value="DASH_Spc19"/>
    <property type="match status" value="1"/>
</dbReference>
<dbReference type="GO" id="GO:0005876">
    <property type="term" value="C:spindle microtubule"/>
    <property type="evidence" value="ECO:0007669"/>
    <property type="project" value="InterPro"/>
</dbReference>
<feature type="region of interest" description="Disordered" evidence="13">
    <location>
        <begin position="119"/>
        <end position="146"/>
    </location>
</feature>
<dbReference type="PANTHER" id="PTHR28262">
    <property type="entry name" value="DASH COMPLEX SUBUNIT SPC19"/>
    <property type="match status" value="1"/>
</dbReference>
<dbReference type="OrthoDB" id="3361333at2759"/>
<keyword evidence="7" id="KW-0963">Cytoplasm</keyword>
<comment type="similarity">
    <text evidence="4">Belongs to the DASH complex SPC19 family.</text>
</comment>
<evidence type="ECO:0000256" key="4">
    <source>
        <dbReference type="ARBA" id="ARBA00008952"/>
    </source>
</evidence>
<keyword evidence="10" id="KW-0539">Nucleus</keyword>
<evidence type="ECO:0000256" key="6">
    <source>
        <dbReference type="ARBA" id="ARBA00022454"/>
    </source>
</evidence>
<evidence type="ECO:0000256" key="7">
    <source>
        <dbReference type="ARBA" id="ARBA00022490"/>
    </source>
</evidence>
<reference evidence="14 15" key="1">
    <citation type="journal article" date="2019" name="Nat. Ecol. Evol.">
        <title>Megaphylogeny resolves global patterns of mushroom evolution.</title>
        <authorList>
            <person name="Varga T."/>
            <person name="Krizsan K."/>
            <person name="Foldi C."/>
            <person name="Dima B."/>
            <person name="Sanchez-Garcia M."/>
            <person name="Sanchez-Ramirez S."/>
            <person name="Szollosi G.J."/>
            <person name="Szarkandi J.G."/>
            <person name="Papp V."/>
            <person name="Albert L."/>
            <person name="Andreopoulos W."/>
            <person name="Angelini C."/>
            <person name="Antonin V."/>
            <person name="Barry K.W."/>
            <person name="Bougher N.L."/>
            <person name="Buchanan P."/>
            <person name="Buyck B."/>
            <person name="Bense V."/>
            <person name="Catcheside P."/>
            <person name="Chovatia M."/>
            <person name="Cooper J."/>
            <person name="Damon W."/>
            <person name="Desjardin D."/>
            <person name="Finy P."/>
            <person name="Geml J."/>
            <person name="Haridas S."/>
            <person name="Hughes K."/>
            <person name="Justo A."/>
            <person name="Karasinski D."/>
            <person name="Kautmanova I."/>
            <person name="Kiss B."/>
            <person name="Kocsube S."/>
            <person name="Kotiranta H."/>
            <person name="LaButti K.M."/>
            <person name="Lechner B.E."/>
            <person name="Liimatainen K."/>
            <person name="Lipzen A."/>
            <person name="Lukacs Z."/>
            <person name="Mihaltcheva S."/>
            <person name="Morgado L.N."/>
            <person name="Niskanen T."/>
            <person name="Noordeloos M.E."/>
            <person name="Ohm R.A."/>
            <person name="Ortiz-Santana B."/>
            <person name="Ovrebo C."/>
            <person name="Racz N."/>
            <person name="Riley R."/>
            <person name="Savchenko A."/>
            <person name="Shiryaev A."/>
            <person name="Soop K."/>
            <person name="Spirin V."/>
            <person name="Szebenyi C."/>
            <person name="Tomsovsky M."/>
            <person name="Tulloss R.E."/>
            <person name="Uehling J."/>
            <person name="Grigoriev I.V."/>
            <person name="Vagvolgyi C."/>
            <person name="Papp T."/>
            <person name="Martin F.M."/>
            <person name="Miettinen O."/>
            <person name="Hibbett D.S."/>
            <person name="Nagy L.G."/>
        </authorList>
    </citation>
    <scope>NUCLEOTIDE SEQUENCE [LARGE SCALE GENOMIC DNA]</scope>
    <source>
        <strain evidence="14 15">CBS 309.79</strain>
    </source>
</reference>
<dbReference type="Proteomes" id="UP000305067">
    <property type="component" value="Unassembled WGS sequence"/>
</dbReference>
<gene>
    <name evidence="14" type="ORF">BDV98DRAFT_566736</name>
</gene>
<evidence type="ECO:0000256" key="10">
    <source>
        <dbReference type="ARBA" id="ARBA00023242"/>
    </source>
</evidence>
<evidence type="ECO:0000313" key="14">
    <source>
        <dbReference type="EMBL" id="TFL02128.1"/>
    </source>
</evidence>
<keyword evidence="6" id="KW-0158">Chromosome</keyword>
<evidence type="ECO:0000256" key="2">
    <source>
        <dbReference type="ARBA" id="ARBA00004186"/>
    </source>
</evidence>
<evidence type="ECO:0000256" key="5">
    <source>
        <dbReference type="ARBA" id="ARBA00016329"/>
    </source>
</evidence>
<organism evidence="14 15">
    <name type="scientific">Pterulicium gracile</name>
    <dbReference type="NCBI Taxonomy" id="1884261"/>
    <lineage>
        <taxon>Eukaryota</taxon>
        <taxon>Fungi</taxon>
        <taxon>Dikarya</taxon>
        <taxon>Basidiomycota</taxon>
        <taxon>Agaricomycotina</taxon>
        <taxon>Agaricomycetes</taxon>
        <taxon>Agaricomycetidae</taxon>
        <taxon>Agaricales</taxon>
        <taxon>Pleurotineae</taxon>
        <taxon>Pterulaceae</taxon>
        <taxon>Pterulicium</taxon>
    </lineage>
</organism>
<sequence>MIGRQSHFKARESIFTAGLDLREGQESCPPSLEECVAALEDCCEQLQETQELMRHGTHDYMRMKRVLESERLFLLIDEPTVHRYKSELADEVEPSINELLDRAEQGKKVLEKQESSLETKVTAAQAKSKVPTYNPSNPESKKLQQLTKARKQLEVELQMLAAEVERLEGNTRR</sequence>
<evidence type="ECO:0000256" key="8">
    <source>
        <dbReference type="ARBA" id="ARBA00022838"/>
    </source>
</evidence>
<evidence type="ECO:0000256" key="9">
    <source>
        <dbReference type="ARBA" id="ARBA00023212"/>
    </source>
</evidence>